<dbReference type="EMBL" id="KF751825">
    <property type="protein sequence ID" value="AHF21170.1"/>
    <property type="molecule type" value="Genomic_DNA"/>
</dbReference>
<organism evidence="14">
    <name type="scientific">Erodium manescavi</name>
    <dbReference type="NCBI Taxonomy" id="337390"/>
    <lineage>
        <taxon>Eukaryota</taxon>
        <taxon>Viridiplantae</taxon>
        <taxon>Streptophyta</taxon>
        <taxon>Embryophyta</taxon>
        <taxon>Tracheophyta</taxon>
        <taxon>Spermatophyta</taxon>
        <taxon>Magnoliopsida</taxon>
        <taxon>eudicotyledons</taxon>
        <taxon>Gunneridae</taxon>
        <taxon>Pentapetalae</taxon>
        <taxon>rosids</taxon>
        <taxon>malvids</taxon>
        <taxon>Geraniales</taxon>
        <taxon>Geraniaceae</taxon>
        <taxon>Erodium</taxon>
    </lineage>
</organism>
<evidence type="ECO:0000256" key="5">
    <source>
        <dbReference type="ARBA" id="ARBA00022692"/>
    </source>
</evidence>
<evidence type="ECO:0000313" key="14">
    <source>
        <dbReference type="EMBL" id="AHF21170.1"/>
    </source>
</evidence>
<keyword evidence="2" id="KW-0813">Transport</keyword>
<dbReference type="GO" id="GO:0015297">
    <property type="term" value="F:antiporter activity"/>
    <property type="evidence" value="ECO:0007669"/>
    <property type="project" value="UniProtKB-KW"/>
</dbReference>
<keyword evidence="14" id="KW-0934">Plastid</keyword>
<keyword evidence="7" id="KW-0375">Hydrogen ion transport</keyword>
<evidence type="ECO:0000256" key="7">
    <source>
        <dbReference type="ARBA" id="ARBA00022781"/>
    </source>
</evidence>
<gene>
    <name evidence="14" type="primary">cemA</name>
</gene>
<evidence type="ECO:0000256" key="13">
    <source>
        <dbReference type="SAM" id="Phobius"/>
    </source>
</evidence>
<comment type="similarity">
    <text evidence="12">Belongs to the CemA family.</text>
</comment>
<dbReference type="Pfam" id="PF03040">
    <property type="entry name" value="CemA"/>
    <property type="match status" value="1"/>
</dbReference>
<evidence type="ECO:0000256" key="11">
    <source>
        <dbReference type="ARBA" id="ARBA00023136"/>
    </source>
</evidence>
<keyword evidence="4" id="KW-0633">Potassium transport</keyword>
<keyword evidence="8" id="KW-0630">Potassium</keyword>
<evidence type="ECO:0000256" key="12">
    <source>
        <dbReference type="ARBA" id="ARBA00043980"/>
    </source>
</evidence>
<evidence type="ECO:0000256" key="2">
    <source>
        <dbReference type="ARBA" id="ARBA00022448"/>
    </source>
</evidence>
<keyword evidence="3" id="KW-0050">Antiport</keyword>
<evidence type="ECO:0000256" key="8">
    <source>
        <dbReference type="ARBA" id="ARBA00022958"/>
    </source>
</evidence>
<keyword evidence="6" id="KW-1001">Plastid inner membrane</keyword>
<keyword evidence="5 13" id="KW-0812">Transmembrane</keyword>
<comment type="subcellular location">
    <subcellularLocation>
        <location evidence="1">Membrane</location>
        <topology evidence="1">Multi-pass membrane protein</topology>
    </subcellularLocation>
</comment>
<dbReference type="GeneID" id="32987927"/>
<evidence type="ECO:0000256" key="9">
    <source>
        <dbReference type="ARBA" id="ARBA00022989"/>
    </source>
</evidence>
<keyword evidence="10" id="KW-0406">Ion transport</keyword>
<dbReference type="RefSeq" id="YP_009270413.1">
    <property type="nucleotide sequence ID" value="NC_030720.1"/>
</dbReference>
<dbReference type="GO" id="GO:1902600">
    <property type="term" value="P:proton transmembrane transport"/>
    <property type="evidence" value="ECO:0007669"/>
    <property type="project" value="UniProtKB-KW"/>
</dbReference>
<keyword evidence="9 13" id="KW-1133">Transmembrane helix</keyword>
<keyword evidence="11 13" id="KW-0472">Membrane</keyword>
<evidence type="ECO:0000256" key="1">
    <source>
        <dbReference type="ARBA" id="ARBA00004141"/>
    </source>
</evidence>
<accession>A0A096XAU5</accession>
<evidence type="ECO:0000256" key="6">
    <source>
        <dbReference type="ARBA" id="ARBA00022780"/>
    </source>
</evidence>
<proteinExistence type="inferred from homology"/>
<dbReference type="PANTHER" id="PTHR33650">
    <property type="entry name" value="CHLOROPLAST ENVELOPE MEMBRANE PROTEIN-RELATED"/>
    <property type="match status" value="1"/>
</dbReference>
<dbReference type="AlphaFoldDB" id="A0A096XAU5"/>
<protein>
    <submittedName>
        <fullName evidence="14">Chloroplast membrane protein</fullName>
    </submittedName>
</protein>
<reference evidence="14" key="1">
    <citation type="submission" date="2013-10" db="EMBL/GenBank/DDBJ databases">
        <title>Plastid genome evolution in Erodium.</title>
        <authorList>
            <person name="Blazier J.C."/>
            <person name="Jansen R.K."/>
        </authorList>
    </citation>
    <scope>NUCLEOTIDE SEQUENCE</scope>
</reference>
<name>A0A096XAU5_9ROSI</name>
<dbReference type="GO" id="GO:0006813">
    <property type="term" value="P:potassium ion transport"/>
    <property type="evidence" value="ECO:0007669"/>
    <property type="project" value="UniProtKB-KW"/>
</dbReference>
<dbReference type="PANTHER" id="PTHR33650:SF2">
    <property type="entry name" value="CHLOROPLAST ENVELOPE MEMBRANE PROTEIN"/>
    <property type="match status" value="1"/>
</dbReference>
<feature type="transmembrane region" description="Helical" evidence="13">
    <location>
        <begin position="21"/>
        <end position="40"/>
    </location>
</feature>
<evidence type="ECO:0000256" key="3">
    <source>
        <dbReference type="ARBA" id="ARBA00022449"/>
    </source>
</evidence>
<evidence type="ECO:0000256" key="10">
    <source>
        <dbReference type="ARBA" id="ARBA00023065"/>
    </source>
</evidence>
<dbReference type="GO" id="GO:0016020">
    <property type="term" value="C:membrane"/>
    <property type="evidence" value="ECO:0007669"/>
    <property type="project" value="UniProtKB-SubCell"/>
</dbReference>
<dbReference type="InterPro" id="IPR004282">
    <property type="entry name" value="CemA"/>
</dbReference>
<sequence>MNSLTFKKLQNLEMKKKKAPTPFLYLASIVFLPWWISLLFTKSLESCVTGWWNSRQSETSLNEIQEKGLIEKFIELEELLLLDEMLKECPKVYLEKFRIGLHKETVQLMKMHNEDQIHMILHFSQNLTYFVLLSGYSILGKEQLVILNSWVQEFLYNLSDTIKALCIILLTDIFFGFHSKHTWECIIGYVCKDFGCVHNDRIVSILGWVLPSLLDTTWKFVSFRYLNSLSPSLLALYTSMKD</sequence>
<geneLocation type="plastid" evidence="14"/>
<evidence type="ECO:0000256" key="4">
    <source>
        <dbReference type="ARBA" id="ARBA00022538"/>
    </source>
</evidence>